<dbReference type="EMBL" id="FUYQ01000008">
    <property type="protein sequence ID" value="SKB50115.1"/>
    <property type="molecule type" value="Genomic_DNA"/>
</dbReference>
<keyword evidence="4" id="KW-1185">Reference proteome</keyword>
<reference evidence="4" key="1">
    <citation type="submission" date="2017-02" db="EMBL/GenBank/DDBJ databases">
        <authorList>
            <person name="Varghese N."/>
            <person name="Submissions S."/>
        </authorList>
    </citation>
    <scope>NUCLEOTIDE SEQUENCE [LARGE SCALE GENOMIC DNA]</scope>
    <source>
        <strain evidence="4">DSM 24967</strain>
    </source>
</reference>
<dbReference type="HAMAP" id="MF_00758">
    <property type="entry name" value="UPF0301"/>
    <property type="match status" value="1"/>
</dbReference>
<dbReference type="PANTHER" id="PTHR30327">
    <property type="entry name" value="UNCHARACTERIZED PROTEIN YQGE"/>
    <property type="match status" value="1"/>
</dbReference>
<dbReference type="InterPro" id="IPR003774">
    <property type="entry name" value="AlgH-like"/>
</dbReference>
<evidence type="ECO:0000256" key="2">
    <source>
        <dbReference type="HAMAP-Rule" id="MF_00758"/>
    </source>
</evidence>
<accession>A0A1T5BSE2</accession>
<dbReference type="Pfam" id="PF02622">
    <property type="entry name" value="DUF179"/>
    <property type="match status" value="1"/>
</dbReference>
<comment type="similarity">
    <text evidence="1 2">Belongs to the UPF0301 (AlgH) family.</text>
</comment>
<dbReference type="AlphaFoldDB" id="A0A1T5BSE2"/>
<dbReference type="PANTHER" id="PTHR30327:SF1">
    <property type="entry name" value="UPF0301 PROTEIN YQGE"/>
    <property type="match status" value="1"/>
</dbReference>
<protein>
    <recommendedName>
        <fullName evidence="2">UPF0301 protein SAMN05660349_01476</fullName>
    </recommendedName>
</protein>
<dbReference type="GO" id="GO:0005829">
    <property type="term" value="C:cytosol"/>
    <property type="evidence" value="ECO:0007669"/>
    <property type="project" value="TreeGrafter"/>
</dbReference>
<dbReference type="SUPFAM" id="SSF143456">
    <property type="entry name" value="VC0467-like"/>
    <property type="match status" value="1"/>
</dbReference>
<dbReference type="Gene3D" id="3.40.1740.10">
    <property type="entry name" value="VC0467-like"/>
    <property type="match status" value="1"/>
</dbReference>
<organism evidence="3 4">
    <name type="scientific">Parabacteroides chartae</name>
    <dbReference type="NCBI Taxonomy" id="1037355"/>
    <lineage>
        <taxon>Bacteria</taxon>
        <taxon>Pseudomonadati</taxon>
        <taxon>Bacteroidota</taxon>
        <taxon>Bacteroidia</taxon>
        <taxon>Bacteroidales</taxon>
        <taxon>Tannerellaceae</taxon>
        <taxon>Parabacteroides</taxon>
    </lineage>
</organism>
<gene>
    <name evidence="3" type="ORF">SAMN05660349_01476</name>
</gene>
<proteinExistence type="inferred from homology"/>
<evidence type="ECO:0000256" key="1">
    <source>
        <dbReference type="ARBA" id="ARBA00009600"/>
    </source>
</evidence>
<dbReference type="Proteomes" id="UP000190852">
    <property type="component" value="Unassembled WGS sequence"/>
</dbReference>
<dbReference type="RefSeq" id="WP_079683058.1">
    <property type="nucleotide sequence ID" value="NZ_FUYQ01000008.1"/>
</dbReference>
<evidence type="ECO:0000313" key="4">
    <source>
        <dbReference type="Proteomes" id="UP000190852"/>
    </source>
</evidence>
<name>A0A1T5BSE2_9BACT</name>
<sequence>MAQYNKIFKITHNNVLPEKGHILISEPFLQDAYFQRSVVLLVEHDKKGSMGFVLNKKLEMKLNRVIPEFENLPDIPVYLGGPVASDRLFFIHSLGDTLIPEAVEFSKGLYMGGDFDALKRYILAGHKLEGKVKFFLGYSGWTENQLSTEINQDAWVVGESSCNKVMLAEDESFWKASLSGLGGRYKTWSNFPKDPFLN</sequence>
<evidence type="ECO:0000313" key="3">
    <source>
        <dbReference type="EMBL" id="SKB50115.1"/>
    </source>
</evidence>